<comment type="caution">
    <text evidence="9">The sequence shown here is derived from an EMBL/GenBank/DDBJ whole genome shotgun (WGS) entry which is preliminary data.</text>
</comment>
<feature type="region of interest" description="Disordered" evidence="7">
    <location>
        <begin position="1"/>
        <end position="33"/>
    </location>
</feature>
<reference evidence="9 10" key="1">
    <citation type="journal article" date="2012" name="J. Bacteriol.">
        <title>Genome of Bacillus macauensis ZFHKF-1, a Long-Chain-Forming Bacterium.</title>
        <authorList>
            <person name="Cai L."/>
            <person name="Zhang T."/>
        </authorList>
    </citation>
    <scope>NUCLEOTIDE SEQUENCE [LARGE SCALE GENOMIC DNA]</scope>
    <source>
        <strain evidence="9 10">ZFHKF-1</strain>
    </source>
</reference>
<dbReference type="EMBL" id="AKKV01000019">
    <property type="protein sequence ID" value="EIT86938.1"/>
    <property type="molecule type" value="Genomic_DNA"/>
</dbReference>
<evidence type="ECO:0000256" key="3">
    <source>
        <dbReference type="ARBA" id="ARBA00022491"/>
    </source>
</evidence>
<keyword evidence="5" id="KW-0805">Transcription regulation</keyword>
<evidence type="ECO:0000259" key="8">
    <source>
        <dbReference type="Pfam" id="PF04316"/>
    </source>
</evidence>
<dbReference type="OrthoDB" id="2991036at2"/>
<keyword evidence="9" id="KW-0966">Cell projection</keyword>
<keyword evidence="6" id="KW-0804">Transcription</keyword>
<protein>
    <recommendedName>
        <fullName evidence="2">Negative regulator of flagellin synthesis</fullName>
    </recommendedName>
</protein>
<dbReference type="AlphaFoldDB" id="I8UJC2"/>
<evidence type="ECO:0000256" key="2">
    <source>
        <dbReference type="ARBA" id="ARBA00017823"/>
    </source>
</evidence>
<keyword evidence="3" id="KW-0678">Repressor</keyword>
<dbReference type="SUPFAM" id="SSF101498">
    <property type="entry name" value="Anti-sigma factor FlgM"/>
    <property type="match status" value="1"/>
</dbReference>
<dbReference type="Pfam" id="PF04316">
    <property type="entry name" value="FlgM"/>
    <property type="match status" value="1"/>
</dbReference>
<dbReference type="STRING" id="1196324.A374_01744"/>
<evidence type="ECO:0000256" key="1">
    <source>
        <dbReference type="ARBA" id="ARBA00005322"/>
    </source>
</evidence>
<accession>I8UJC2</accession>
<feature type="compositionally biased region" description="Polar residues" evidence="7">
    <location>
        <begin position="1"/>
        <end position="13"/>
    </location>
</feature>
<evidence type="ECO:0000256" key="7">
    <source>
        <dbReference type="SAM" id="MobiDB-lite"/>
    </source>
</evidence>
<keyword evidence="4" id="KW-1005">Bacterial flagellum biogenesis</keyword>
<organism evidence="9 10">
    <name type="scientific">Fictibacillus macauensis ZFHKF-1</name>
    <dbReference type="NCBI Taxonomy" id="1196324"/>
    <lineage>
        <taxon>Bacteria</taxon>
        <taxon>Bacillati</taxon>
        <taxon>Bacillota</taxon>
        <taxon>Bacilli</taxon>
        <taxon>Bacillales</taxon>
        <taxon>Fictibacillaceae</taxon>
        <taxon>Fictibacillus</taxon>
    </lineage>
</organism>
<feature type="domain" description="Anti-sigma-28 factor FlgM C-terminal" evidence="8">
    <location>
        <begin position="32"/>
        <end position="81"/>
    </location>
</feature>
<dbReference type="InterPro" id="IPR035890">
    <property type="entry name" value="Anti-sigma-28_factor_FlgM_sf"/>
</dbReference>
<keyword evidence="10" id="KW-1185">Reference proteome</keyword>
<dbReference type="InterPro" id="IPR031316">
    <property type="entry name" value="FlgM_C"/>
</dbReference>
<evidence type="ECO:0000313" key="9">
    <source>
        <dbReference type="EMBL" id="EIT86938.1"/>
    </source>
</evidence>
<sequence>MKINTVTHVNNNPYREKENTFMPKESRRKQEDQLRISTEAQELLKTHSWSADREERIASLSKAIGEGSYSIEPTEIAKKMTAFWETRT</sequence>
<evidence type="ECO:0000313" key="10">
    <source>
        <dbReference type="Proteomes" id="UP000004080"/>
    </source>
</evidence>
<evidence type="ECO:0000256" key="4">
    <source>
        <dbReference type="ARBA" id="ARBA00022795"/>
    </source>
</evidence>
<keyword evidence="9" id="KW-0969">Cilium</keyword>
<dbReference type="InterPro" id="IPR007412">
    <property type="entry name" value="FlgM"/>
</dbReference>
<dbReference type="RefSeq" id="WP_007200450.1">
    <property type="nucleotide sequence ID" value="NZ_AKKV01000019.1"/>
</dbReference>
<evidence type="ECO:0000256" key="5">
    <source>
        <dbReference type="ARBA" id="ARBA00023015"/>
    </source>
</evidence>
<dbReference type="Proteomes" id="UP000004080">
    <property type="component" value="Unassembled WGS sequence"/>
</dbReference>
<gene>
    <name evidence="9" type="ORF">A374_01744</name>
</gene>
<evidence type="ECO:0000256" key="6">
    <source>
        <dbReference type="ARBA" id="ARBA00023163"/>
    </source>
</evidence>
<dbReference type="NCBIfam" id="TIGR03824">
    <property type="entry name" value="FlgM_jcvi"/>
    <property type="match status" value="1"/>
</dbReference>
<feature type="compositionally biased region" description="Basic and acidic residues" evidence="7">
    <location>
        <begin position="14"/>
        <end position="33"/>
    </location>
</feature>
<dbReference type="GO" id="GO:0045892">
    <property type="term" value="P:negative regulation of DNA-templated transcription"/>
    <property type="evidence" value="ECO:0007669"/>
    <property type="project" value="InterPro"/>
</dbReference>
<comment type="similarity">
    <text evidence="1">Belongs to the FlgM family.</text>
</comment>
<dbReference type="PATRIC" id="fig|1196324.3.peg.346"/>
<name>I8UJC2_9BACL</name>
<dbReference type="GO" id="GO:0044781">
    <property type="term" value="P:bacterial-type flagellum organization"/>
    <property type="evidence" value="ECO:0007669"/>
    <property type="project" value="UniProtKB-KW"/>
</dbReference>
<proteinExistence type="inferred from homology"/>
<keyword evidence="9" id="KW-0282">Flagellum</keyword>